<keyword evidence="11" id="KW-0511">Multifunctional enzyme</keyword>
<dbReference type="PROSITE" id="PS00166">
    <property type="entry name" value="ENOYL_COA_HYDRATASE"/>
    <property type="match status" value="1"/>
</dbReference>
<dbReference type="Gene3D" id="1.10.1040.10">
    <property type="entry name" value="N-(1-d-carboxylethyl)-l-norvaline Dehydrogenase, domain 2"/>
    <property type="match status" value="2"/>
</dbReference>
<feature type="region of interest" description="Disordered" evidence="14">
    <location>
        <begin position="670"/>
        <end position="692"/>
    </location>
</feature>
<dbReference type="RefSeq" id="WP_083726816.1">
    <property type="nucleotide sequence ID" value="NZ_FOUD01000006.1"/>
</dbReference>
<dbReference type="InterPro" id="IPR050136">
    <property type="entry name" value="FA_oxidation_alpha_subunit"/>
</dbReference>
<evidence type="ECO:0000256" key="6">
    <source>
        <dbReference type="ARBA" id="ARBA00022963"/>
    </source>
</evidence>
<evidence type="ECO:0000256" key="1">
    <source>
        <dbReference type="ARBA" id="ARBA00005005"/>
    </source>
</evidence>
<dbReference type="SUPFAM" id="SSF48179">
    <property type="entry name" value="6-phosphogluconate dehydrogenase C-terminal domain-like"/>
    <property type="match status" value="2"/>
</dbReference>
<evidence type="ECO:0000256" key="12">
    <source>
        <dbReference type="ARBA" id="ARBA00049556"/>
    </source>
</evidence>
<evidence type="ECO:0000256" key="9">
    <source>
        <dbReference type="ARBA" id="ARBA00023098"/>
    </source>
</evidence>
<evidence type="ECO:0000256" key="8">
    <source>
        <dbReference type="ARBA" id="ARBA00023027"/>
    </source>
</evidence>
<dbReference type="InterPro" id="IPR008927">
    <property type="entry name" value="6-PGluconate_DH-like_C_sf"/>
</dbReference>
<dbReference type="InterPro" id="IPR006108">
    <property type="entry name" value="3HC_DH_C"/>
</dbReference>
<dbReference type="OrthoDB" id="5389341at2"/>
<dbReference type="AlphaFoldDB" id="A0A1S8DFH7"/>
<dbReference type="SUPFAM" id="SSF52096">
    <property type="entry name" value="ClpP/crotonase"/>
    <property type="match status" value="1"/>
</dbReference>
<dbReference type="PANTHER" id="PTHR43612:SF3">
    <property type="entry name" value="TRIFUNCTIONAL ENZYME SUBUNIT ALPHA, MITOCHONDRIAL"/>
    <property type="match status" value="1"/>
</dbReference>
<dbReference type="InterPro" id="IPR001753">
    <property type="entry name" value="Enoyl-CoA_hydra/iso"/>
</dbReference>
<keyword evidence="10" id="KW-0456">Lyase</keyword>
<dbReference type="Pfam" id="PF00378">
    <property type="entry name" value="ECH_1"/>
    <property type="match status" value="1"/>
</dbReference>
<comment type="caution">
    <text evidence="17">The sequence shown here is derived from an EMBL/GenBank/DDBJ whole genome shotgun (WGS) entry which is preliminary data.</text>
</comment>
<dbReference type="Gene3D" id="3.40.50.720">
    <property type="entry name" value="NAD(P)-binding Rossmann-like Domain"/>
    <property type="match status" value="1"/>
</dbReference>
<dbReference type="CDD" id="cd06558">
    <property type="entry name" value="crotonase-like"/>
    <property type="match status" value="1"/>
</dbReference>
<evidence type="ECO:0000256" key="7">
    <source>
        <dbReference type="ARBA" id="ARBA00023002"/>
    </source>
</evidence>
<dbReference type="PANTHER" id="PTHR43612">
    <property type="entry name" value="TRIFUNCTIONAL ENZYME SUBUNIT ALPHA"/>
    <property type="match status" value="1"/>
</dbReference>
<organism evidence="17 18">
    <name type="scientific">Halopseudomonas pachastrellae</name>
    <dbReference type="NCBI Taxonomy" id="254161"/>
    <lineage>
        <taxon>Bacteria</taxon>
        <taxon>Pseudomonadati</taxon>
        <taxon>Pseudomonadota</taxon>
        <taxon>Gammaproteobacteria</taxon>
        <taxon>Pseudomonadales</taxon>
        <taxon>Pseudomonadaceae</taxon>
        <taxon>Halopseudomonas</taxon>
    </lineage>
</organism>
<dbReference type="InterPro" id="IPR006176">
    <property type="entry name" value="3-OHacyl-CoA_DH_NAD-bd"/>
</dbReference>
<dbReference type="SUPFAM" id="SSF51735">
    <property type="entry name" value="NAD(P)-binding Rossmann-fold domains"/>
    <property type="match status" value="1"/>
</dbReference>
<dbReference type="InterPro" id="IPR018376">
    <property type="entry name" value="Enoyl-CoA_hyd/isom_CS"/>
</dbReference>
<dbReference type="STRING" id="254161.SAMN05216256_106160"/>
<keyword evidence="9" id="KW-0443">Lipid metabolism</keyword>
<dbReference type="GO" id="GO:0006635">
    <property type="term" value="P:fatty acid beta-oxidation"/>
    <property type="evidence" value="ECO:0007669"/>
    <property type="project" value="UniProtKB-UniPathway"/>
</dbReference>
<accession>A0A1S8DFH7</accession>
<dbReference type="Gene3D" id="3.90.226.10">
    <property type="entry name" value="2-enoyl-CoA Hydratase, Chain A, domain 1"/>
    <property type="match status" value="1"/>
</dbReference>
<dbReference type="EMBL" id="MUBC01000016">
    <property type="protein sequence ID" value="ONM44185.1"/>
    <property type="molecule type" value="Genomic_DNA"/>
</dbReference>
<reference evidence="17 18" key="1">
    <citation type="submission" date="2017-01" db="EMBL/GenBank/DDBJ databases">
        <title>Draft genome sequence of Pseudomonas pachastrellae type strain CCUG 46540T from a deep sea.</title>
        <authorList>
            <person name="Gomila M."/>
            <person name="Mulet M."/>
            <person name="Lalucat J."/>
            <person name="Garcia-Valdes E."/>
        </authorList>
    </citation>
    <scope>NUCLEOTIDE SEQUENCE [LARGE SCALE GENOMIC DNA]</scope>
    <source>
        <strain evidence="17 18">CCUG 46540</strain>
    </source>
</reference>
<dbReference type="GO" id="GO:0016509">
    <property type="term" value="F:long-chain (3S)-3-hydroxyacyl-CoA dehydrogenase (NAD+) activity"/>
    <property type="evidence" value="ECO:0007669"/>
    <property type="project" value="TreeGrafter"/>
</dbReference>
<dbReference type="GO" id="GO:0004300">
    <property type="term" value="F:enoyl-CoA hydratase activity"/>
    <property type="evidence" value="ECO:0007669"/>
    <property type="project" value="UniProtKB-EC"/>
</dbReference>
<protein>
    <recommendedName>
        <fullName evidence="4">enoyl-CoA hydratase</fullName>
        <ecNumber evidence="4">4.2.1.17</ecNumber>
    </recommendedName>
</protein>
<evidence type="ECO:0000256" key="11">
    <source>
        <dbReference type="ARBA" id="ARBA00023268"/>
    </source>
</evidence>
<comment type="catalytic activity">
    <reaction evidence="12">
        <text>a (3S)-3-hydroxyacyl-CoA + NAD(+) = a 3-oxoacyl-CoA + NADH + H(+)</text>
        <dbReference type="Rhea" id="RHEA:22432"/>
        <dbReference type="ChEBI" id="CHEBI:15378"/>
        <dbReference type="ChEBI" id="CHEBI:57318"/>
        <dbReference type="ChEBI" id="CHEBI:57540"/>
        <dbReference type="ChEBI" id="CHEBI:57945"/>
        <dbReference type="ChEBI" id="CHEBI:90726"/>
        <dbReference type="EC" id="1.1.1.35"/>
    </reaction>
</comment>
<dbReference type="Proteomes" id="UP000242847">
    <property type="component" value="Unassembled WGS sequence"/>
</dbReference>
<evidence type="ECO:0000256" key="10">
    <source>
        <dbReference type="ARBA" id="ARBA00023239"/>
    </source>
</evidence>
<comment type="similarity">
    <text evidence="2">In the central section; belongs to the 3-hydroxyacyl-CoA dehydrogenase family.</text>
</comment>
<evidence type="ECO:0000256" key="14">
    <source>
        <dbReference type="SAM" id="MobiDB-lite"/>
    </source>
</evidence>
<feature type="domain" description="3-hydroxyacyl-CoA dehydrogenase C-terminal" evidence="15">
    <location>
        <begin position="499"/>
        <end position="579"/>
    </location>
</feature>
<feature type="domain" description="3-hydroxyacyl-CoA dehydrogenase NAD binding" evidence="16">
    <location>
        <begin position="371"/>
        <end position="492"/>
    </location>
</feature>
<dbReference type="Pfam" id="PF00725">
    <property type="entry name" value="3HCDH"/>
    <property type="match status" value="1"/>
</dbReference>
<dbReference type="InterPro" id="IPR036291">
    <property type="entry name" value="NAD(P)-bd_dom_sf"/>
</dbReference>
<evidence type="ECO:0000259" key="15">
    <source>
        <dbReference type="Pfam" id="PF00725"/>
    </source>
</evidence>
<evidence type="ECO:0000313" key="18">
    <source>
        <dbReference type="Proteomes" id="UP000242847"/>
    </source>
</evidence>
<evidence type="ECO:0000256" key="2">
    <source>
        <dbReference type="ARBA" id="ARBA00007005"/>
    </source>
</evidence>
<evidence type="ECO:0000256" key="3">
    <source>
        <dbReference type="ARBA" id="ARBA00008750"/>
    </source>
</evidence>
<dbReference type="EC" id="4.2.1.17" evidence="4"/>
<comment type="similarity">
    <text evidence="3">In the N-terminal section; belongs to the enoyl-CoA hydratase/isomerase family.</text>
</comment>
<keyword evidence="5" id="KW-0276">Fatty acid metabolism</keyword>
<dbReference type="InterPro" id="IPR013328">
    <property type="entry name" value="6PGD_dom2"/>
</dbReference>
<evidence type="ECO:0000256" key="5">
    <source>
        <dbReference type="ARBA" id="ARBA00022832"/>
    </source>
</evidence>
<evidence type="ECO:0000256" key="13">
    <source>
        <dbReference type="RuleBase" id="RU003707"/>
    </source>
</evidence>
<dbReference type="GO" id="GO:0070403">
    <property type="term" value="F:NAD+ binding"/>
    <property type="evidence" value="ECO:0007669"/>
    <property type="project" value="InterPro"/>
</dbReference>
<gene>
    <name evidence="17" type="ORF">BXT89_08870</name>
</gene>
<keyword evidence="18" id="KW-1185">Reference proteome</keyword>
<keyword evidence="6" id="KW-0442">Lipid degradation</keyword>
<sequence>MMDALNDLMQRERCYGPFRQQDLEQPNEGPWQHWRLRRDDSEVAWLLFDQQGQSANLLGSAALRELGDVLASLRREMPRALVLRSAKASSFCLGADLHDFAAVDNEADAVRQLVDAHLLAQQLIDLPCPTLAVVHGDTLGGGLELALCCDMRLAAPDARLGLPEILVGLHPGLGATARLPDLVDPLLAMRMMLSGKPLKADAAAQAGLLDGVAAEHALPKLIDDAVNGRLTLQRRNLRARPYRLDWVRRLAAIGLQRRADALVDPAHYPAPSALIDLWRRHGGKPDLMLHREIYSFARLLASGTTGNLIHLFFLRQRLKAEAAPDPRRRANHLHLLGNSPAGVELAALAAQRGLKVSIGDQQAMTPCIRQLAGSEDLQAALDRLIFDPEHHGAALADALIDAQTGDLEERRAKLARLEPQMRPQALLLSLHDALEPLRSALGDAGRMLGVRFAGPVQRGALAELASHSTGRTISQQHARQLLGQLGCLPVAVSSQPGLLLRRVLAPMLLEALLLLEEGHEASAIDQAALDFGFDKGPLALLDDWGLADSLQLFEQLHSERDTPPIEPPALLRNWVEQGRERIRPNPAGRWTLPGRKQPRLPAEEGDRMLLALLNSAVRACRQGIVADDEMLDAAMTLSGHFPAFRGGPLRYARSCGHAALIIRLQDLSQSQGPRFAPDPGWTPAEDSEAGQG</sequence>
<evidence type="ECO:0000256" key="4">
    <source>
        <dbReference type="ARBA" id="ARBA00012076"/>
    </source>
</evidence>
<dbReference type="Pfam" id="PF02737">
    <property type="entry name" value="3HCDH_N"/>
    <property type="match status" value="1"/>
</dbReference>
<name>A0A1S8DFH7_9GAMM</name>
<comment type="pathway">
    <text evidence="1">Lipid metabolism; fatty acid beta-oxidation.</text>
</comment>
<dbReference type="InterPro" id="IPR029045">
    <property type="entry name" value="ClpP/crotonase-like_dom_sf"/>
</dbReference>
<dbReference type="UniPathway" id="UPA00659"/>
<evidence type="ECO:0000259" key="16">
    <source>
        <dbReference type="Pfam" id="PF02737"/>
    </source>
</evidence>
<keyword evidence="8" id="KW-0520">NAD</keyword>
<comment type="similarity">
    <text evidence="13">Belongs to the enoyl-CoA hydratase/isomerase family.</text>
</comment>
<keyword evidence="7" id="KW-0560">Oxidoreductase</keyword>
<evidence type="ECO:0000313" key="17">
    <source>
        <dbReference type="EMBL" id="ONM44185.1"/>
    </source>
</evidence>
<proteinExistence type="inferred from homology"/>